<dbReference type="PANTHER" id="PTHR11089:SF9">
    <property type="entry name" value="NUCLEOLAR GTP-BINDING PROTEIN 2"/>
    <property type="match status" value="1"/>
</dbReference>
<comment type="subcellular location">
    <subcellularLocation>
        <location evidence="1 7">Nucleus</location>
        <location evidence="1 7">Nucleolus</location>
    </subcellularLocation>
</comment>
<dbReference type="CDD" id="cd01858">
    <property type="entry name" value="NGP_1"/>
    <property type="match status" value="1"/>
</dbReference>
<dbReference type="InterPro" id="IPR030378">
    <property type="entry name" value="G_CP_dom"/>
</dbReference>
<dbReference type="FunFam" id="3.40.50.300:FF:000559">
    <property type="entry name" value="Nuclear/nucleolar GTPase 2"/>
    <property type="match status" value="1"/>
</dbReference>
<evidence type="ECO:0000313" key="10">
    <source>
        <dbReference type="EMBL" id="LAC24199.1"/>
    </source>
</evidence>
<feature type="region of interest" description="Disordered" evidence="8">
    <location>
        <begin position="1"/>
        <end position="27"/>
    </location>
</feature>
<dbReference type="Gene3D" id="1.10.1580.10">
    <property type="match status" value="1"/>
</dbReference>
<dbReference type="GO" id="GO:0005525">
    <property type="term" value="F:GTP binding"/>
    <property type="evidence" value="ECO:0007669"/>
    <property type="project" value="UniProtKB-KW"/>
</dbReference>
<accession>A0A6A7G1G5</accession>
<evidence type="ECO:0000256" key="1">
    <source>
        <dbReference type="ARBA" id="ARBA00004604"/>
    </source>
</evidence>
<dbReference type="InterPro" id="IPR027417">
    <property type="entry name" value="P-loop_NTPase"/>
</dbReference>
<evidence type="ECO:0000256" key="8">
    <source>
        <dbReference type="SAM" id="MobiDB-lite"/>
    </source>
</evidence>
<dbReference type="AlphaFoldDB" id="A0A6A7G1G5"/>
<protein>
    <recommendedName>
        <fullName evidence="7">Nucleolar GTP-binding protein 2</fullName>
    </recommendedName>
</protein>
<dbReference type="PROSITE" id="PS51721">
    <property type="entry name" value="G_CP"/>
    <property type="match status" value="1"/>
</dbReference>
<sequence>MPKKGKKHKPSTARVRINNPHRESTNVKVKAGTVRDNATIRRLKMYSQRPDRDRKGRLRAQQSKDLHISHTTDYKVARVQPDRRWFGNTRVVGQKQLDRFREEMSTKINDPYTIILKRKKIPLGLLADSKKNVRMNLLSAESFESTFGPKARRKRPRLMSADMDSLAVQVVKQAEEYSEKDDTNIKVTPEFSSQMRECIFNKGQSKRIWGELYKVIDSSDVLIQVLDVRDPMGTRSKHIEKQLRKYGSHKHLIFVLNKCDLVPTWVTARWIKVLSAEYPTLAFHASITNPFGKGSLIQLLRQFASLHKEKKQISVGFIGYPNVGKSSVINTLRQKKVCKVASIPGETKVWQYITLFSRIYLIDCPGVVYPVGDTDVDLVLKGVVRVENIDDPAQYIAGVLERVRPLYLQRAYKITEWENDEDFLTKFAKNRGKLLKGGEPDFNNASRMILHDWQRGKLPWFVRPPFEDDLEFIEEENARKKRKLEERDAWKKPKYEAVQDIEKISSSHRFDENDLRQNLSEYRKSSIEDSIVAKSTDDSSSADSSTIDEKTESNEVSPETVEQSSSSSVENLPPLSAVQNPLGLLPDDPLYSAAQKHLAANRRSRGFETLESDSKSPSKSKKRKRRRKRH</sequence>
<dbReference type="FunFam" id="1.10.1580.10:FF:000001">
    <property type="entry name" value="Nucleolar GTP-binding protein 2"/>
    <property type="match status" value="1"/>
</dbReference>
<dbReference type="InterPro" id="IPR050755">
    <property type="entry name" value="TRAFAC_YlqF/YawG_RiboMat"/>
</dbReference>
<reference evidence="10" key="1">
    <citation type="submission" date="2017-11" db="EMBL/GenBank/DDBJ databases">
        <title>The sensing device of the deep-sea amphipod.</title>
        <authorList>
            <person name="Kobayashi H."/>
            <person name="Nagahama T."/>
            <person name="Arai W."/>
            <person name="Sasagawa Y."/>
            <person name="Umeda M."/>
            <person name="Hayashi T."/>
            <person name="Nikaido I."/>
            <person name="Watanabe H."/>
            <person name="Oguri K."/>
            <person name="Kitazato H."/>
            <person name="Fujioka K."/>
            <person name="Kido Y."/>
            <person name="Takami H."/>
        </authorList>
    </citation>
    <scope>NUCLEOTIDE SEQUENCE</scope>
    <source>
        <tissue evidence="10">Whole body</tissue>
    </source>
</reference>
<dbReference type="InterPro" id="IPR024929">
    <property type="entry name" value="GNL2_CP_dom"/>
</dbReference>
<comment type="similarity">
    <text evidence="7">Belongs to the TRAFAC class YlqF/YawG GTPase family. NOG2 subfamily.</text>
</comment>
<keyword evidence="3 7" id="KW-0342">GTP-binding</keyword>
<feature type="domain" description="CP-type G" evidence="9">
    <location>
        <begin position="209"/>
        <end position="370"/>
    </location>
</feature>
<feature type="compositionally biased region" description="Low complexity" evidence="8">
    <location>
        <begin position="555"/>
        <end position="576"/>
    </location>
</feature>
<evidence type="ECO:0000256" key="2">
    <source>
        <dbReference type="ARBA" id="ARBA00022741"/>
    </source>
</evidence>
<organism evidence="10">
    <name type="scientific">Hirondellea gigas</name>
    <dbReference type="NCBI Taxonomy" id="1518452"/>
    <lineage>
        <taxon>Eukaryota</taxon>
        <taxon>Metazoa</taxon>
        <taxon>Ecdysozoa</taxon>
        <taxon>Arthropoda</taxon>
        <taxon>Crustacea</taxon>
        <taxon>Multicrustacea</taxon>
        <taxon>Malacostraca</taxon>
        <taxon>Eumalacostraca</taxon>
        <taxon>Peracarida</taxon>
        <taxon>Amphipoda</taxon>
        <taxon>Amphilochidea</taxon>
        <taxon>Lysianassida</taxon>
        <taxon>Lysianassidira</taxon>
        <taxon>Lysianassoidea</taxon>
        <taxon>Lysianassidae</taxon>
        <taxon>Hirondellea</taxon>
    </lineage>
</organism>
<dbReference type="InterPro" id="IPR006073">
    <property type="entry name" value="GTP-bd"/>
</dbReference>
<dbReference type="Pfam" id="PF08153">
    <property type="entry name" value="NGP1NT"/>
    <property type="match status" value="1"/>
</dbReference>
<evidence type="ECO:0000256" key="7">
    <source>
        <dbReference type="RuleBase" id="RU364023"/>
    </source>
</evidence>
<evidence type="ECO:0000259" key="9">
    <source>
        <dbReference type="PROSITE" id="PS51721"/>
    </source>
</evidence>
<dbReference type="Pfam" id="PF01926">
    <property type="entry name" value="MMR_HSR1"/>
    <property type="match status" value="1"/>
</dbReference>
<name>A0A6A7G1G5_9CRUS</name>
<dbReference type="InterPro" id="IPR023179">
    <property type="entry name" value="GTP-bd_ortho_bundle_sf"/>
</dbReference>
<feature type="compositionally biased region" description="Basic and acidic residues" evidence="8">
    <location>
        <begin position="605"/>
        <end position="616"/>
    </location>
</feature>
<comment type="subunit">
    <text evidence="6">Interacts with LYAR and RPL23A. Interacts with the nuclear importin-beta receptor and, at a lower extent, with importin-alpha.</text>
</comment>
<comment type="function">
    <text evidence="5">GTPase that associates with pre-60S ribosomal subunits in the nucleolus and is required for their nuclear export and maturation. May promote cell proliferation possibly by increasing p53/TP53 protein levels, and consequently those of its downstream product CDKN1A/p21, and decreasing RPL23A protein levels.</text>
</comment>
<keyword evidence="2 7" id="KW-0547">Nucleotide-binding</keyword>
<dbReference type="PANTHER" id="PTHR11089">
    <property type="entry name" value="GTP-BINDING PROTEIN-RELATED"/>
    <property type="match status" value="1"/>
</dbReference>
<proteinExistence type="evidence at transcript level"/>
<evidence type="ECO:0000256" key="4">
    <source>
        <dbReference type="ARBA" id="ARBA00023242"/>
    </source>
</evidence>
<feature type="region of interest" description="Disordered" evidence="8">
    <location>
        <begin position="530"/>
        <end position="630"/>
    </location>
</feature>
<evidence type="ECO:0000256" key="3">
    <source>
        <dbReference type="ARBA" id="ARBA00023134"/>
    </source>
</evidence>
<feature type="compositionally biased region" description="Basic residues" evidence="8">
    <location>
        <begin position="618"/>
        <end position="630"/>
    </location>
</feature>
<dbReference type="EMBL" id="IACT01005027">
    <property type="protein sequence ID" value="LAC24199.1"/>
    <property type="molecule type" value="mRNA"/>
</dbReference>
<evidence type="ECO:0000256" key="6">
    <source>
        <dbReference type="ARBA" id="ARBA00065814"/>
    </source>
</evidence>
<dbReference type="SUPFAM" id="SSF52540">
    <property type="entry name" value="P-loop containing nucleoside triphosphate hydrolases"/>
    <property type="match status" value="1"/>
</dbReference>
<dbReference type="Gene3D" id="3.40.50.300">
    <property type="entry name" value="P-loop containing nucleotide triphosphate hydrolases"/>
    <property type="match status" value="1"/>
</dbReference>
<dbReference type="GO" id="GO:0005730">
    <property type="term" value="C:nucleolus"/>
    <property type="evidence" value="ECO:0007669"/>
    <property type="project" value="UniProtKB-SubCell"/>
</dbReference>
<feature type="compositionally biased region" description="Basic residues" evidence="8">
    <location>
        <begin position="1"/>
        <end position="11"/>
    </location>
</feature>
<keyword evidence="4 7" id="KW-0539">Nucleus</keyword>
<evidence type="ECO:0000256" key="5">
    <source>
        <dbReference type="ARBA" id="ARBA00054763"/>
    </source>
</evidence>
<dbReference type="InterPro" id="IPR012971">
    <property type="entry name" value="NOG2_N_dom"/>
</dbReference>